<dbReference type="AlphaFoldDB" id="A0AA39FYN1"/>
<evidence type="ECO:0000313" key="1">
    <source>
        <dbReference type="EMBL" id="KAK0177875.1"/>
    </source>
</evidence>
<sequence>MGFWEHAGAHARLLPPGNGVCAEYATHAHFDERCVLCGDGGVGMAMAVVEITLFGETYRGPYGLSQCSGLKAGGGRLGERVRRINLSDFIPEVAPYLSWAQREIGLRCGLFVFLLGALSRPSDGVGAVKLLLSLRSNPVS</sequence>
<organism evidence="1 2">
    <name type="scientific">Microctonus aethiopoides</name>
    <dbReference type="NCBI Taxonomy" id="144406"/>
    <lineage>
        <taxon>Eukaryota</taxon>
        <taxon>Metazoa</taxon>
        <taxon>Ecdysozoa</taxon>
        <taxon>Arthropoda</taxon>
        <taxon>Hexapoda</taxon>
        <taxon>Insecta</taxon>
        <taxon>Pterygota</taxon>
        <taxon>Neoptera</taxon>
        <taxon>Endopterygota</taxon>
        <taxon>Hymenoptera</taxon>
        <taxon>Apocrita</taxon>
        <taxon>Ichneumonoidea</taxon>
        <taxon>Braconidae</taxon>
        <taxon>Euphorinae</taxon>
        <taxon>Microctonus</taxon>
    </lineage>
</organism>
<evidence type="ECO:0000313" key="2">
    <source>
        <dbReference type="Proteomes" id="UP001168990"/>
    </source>
</evidence>
<comment type="caution">
    <text evidence="1">The sequence shown here is derived from an EMBL/GenBank/DDBJ whole genome shotgun (WGS) entry which is preliminary data.</text>
</comment>
<proteinExistence type="predicted"/>
<gene>
    <name evidence="1" type="ORF">PV328_001882</name>
</gene>
<name>A0AA39FYN1_9HYME</name>
<reference evidence="1" key="2">
    <citation type="submission" date="2023-03" db="EMBL/GenBank/DDBJ databases">
        <authorList>
            <person name="Inwood S.N."/>
            <person name="Skelly J.G."/>
            <person name="Guhlin J."/>
            <person name="Harrop T.W.R."/>
            <person name="Goldson S.G."/>
            <person name="Dearden P.K."/>
        </authorList>
    </citation>
    <scope>NUCLEOTIDE SEQUENCE</scope>
    <source>
        <strain evidence="1">Irish</strain>
        <tissue evidence="1">Whole body</tissue>
    </source>
</reference>
<protein>
    <submittedName>
        <fullName evidence="1">Uncharacterized protein</fullName>
    </submittedName>
</protein>
<reference evidence="1" key="1">
    <citation type="journal article" date="2023" name="bioRxiv">
        <title>Scaffold-level genome assemblies of two parasitoid biocontrol wasps reveal the parthenogenesis mechanism and an associated novel virus.</title>
        <authorList>
            <person name="Inwood S."/>
            <person name="Skelly J."/>
            <person name="Guhlin J."/>
            <person name="Harrop T."/>
            <person name="Goldson S."/>
            <person name="Dearden P."/>
        </authorList>
    </citation>
    <scope>NUCLEOTIDE SEQUENCE</scope>
    <source>
        <strain evidence="1">Irish</strain>
        <tissue evidence="1">Whole body</tissue>
    </source>
</reference>
<accession>A0AA39FYN1</accession>
<dbReference type="Proteomes" id="UP001168990">
    <property type="component" value="Unassembled WGS sequence"/>
</dbReference>
<keyword evidence="2" id="KW-1185">Reference proteome</keyword>
<dbReference type="EMBL" id="JAQQBS010000001">
    <property type="protein sequence ID" value="KAK0177875.1"/>
    <property type="molecule type" value="Genomic_DNA"/>
</dbReference>